<feature type="domain" description="PAS" evidence="13">
    <location>
        <begin position="86"/>
        <end position="155"/>
    </location>
</feature>
<keyword evidence="6" id="KW-0418">Kinase</keyword>
<dbReference type="Gene3D" id="3.30.565.10">
    <property type="entry name" value="Histidine kinase-like ATPase, C-terminal domain"/>
    <property type="match status" value="1"/>
</dbReference>
<evidence type="ECO:0000256" key="6">
    <source>
        <dbReference type="ARBA" id="ARBA00022777"/>
    </source>
</evidence>
<feature type="modified residue" description="4-aspartylphosphate" evidence="9">
    <location>
        <position position="528"/>
    </location>
</feature>
<dbReference type="GO" id="GO:0000155">
    <property type="term" value="F:phosphorelay sensor kinase activity"/>
    <property type="evidence" value="ECO:0007669"/>
    <property type="project" value="InterPro"/>
</dbReference>
<dbReference type="InterPro" id="IPR036890">
    <property type="entry name" value="HATPase_C_sf"/>
</dbReference>
<dbReference type="InterPro" id="IPR000014">
    <property type="entry name" value="PAS"/>
</dbReference>
<keyword evidence="4" id="KW-0808">Transferase</keyword>
<sequence>MQSENSTKWKIRAYFSTTQSENSKKLEDKIVRLETRIKHLTNELCVAKDEYTTSAKDYFDLLSSLEEKVFERTKELKETHLILEAKGRELEIMLDSSSGMIFYKDKAQRYIRVNKKFVQIAGIPMTEVLGKTHAELFPDNKGQVLDDDSEVIQKGKPMLQKTGILETAQGRKSLIVDKFPYKNIDGKVIGVIGFAMDLTDLEKAEKEKKELQERIARSEKMEAIGLLAGGFAHDSNNILGGISGYIQMALMNMPEDDPNLRYLKSSLDASNRMAELVQDLLTLARRGVSNTEVINLNDFVAAYLQSSVYQKLKLHHPGVKIETDIKPDLLNVAGKPVHLDKTIMNLVTNAAEALPNGGTVTLSTKNQYVDKPINGYDLSIQEGEFVVLKVADNGTGIAPEDLNRIFEPFYTKKVMGRSGTGLGMAVVYGTVKDHQGYIDVHSIEGVGTTFELYFPITREAISAEQTAVPMEAYMGSSQNILVVDDVQAQREIASGILTQLGYSVATVASGEEAVNHFANNSVDLMVLDMIMDPGIDGLDTYKKIIKLRPRQEAIITSGFSETERVKECQRLGAGQYIQKPYTFEKIGLAVKNAINKEHVN</sequence>
<dbReference type="Gene3D" id="3.30.450.20">
    <property type="entry name" value="PAS domain"/>
    <property type="match status" value="1"/>
</dbReference>
<dbReference type="Gene3D" id="1.10.287.130">
    <property type="match status" value="1"/>
</dbReference>
<dbReference type="InterPro" id="IPR035965">
    <property type="entry name" value="PAS-like_dom_sf"/>
</dbReference>
<dbReference type="PANTHER" id="PTHR43065:SF46">
    <property type="entry name" value="C4-DICARBOXYLATE TRANSPORT SENSOR PROTEIN DCTB"/>
    <property type="match status" value="1"/>
</dbReference>
<dbReference type="InterPro" id="IPR001789">
    <property type="entry name" value="Sig_transdc_resp-reg_receiver"/>
</dbReference>
<evidence type="ECO:0000256" key="4">
    <source>
        <dbReference type="ARBA" id="ARBA00022679"/>
    </source>
</evidence>
<dbReference type="Pfam" id="PF00072">
    <property type="entry name" value="Response_reg"/>
    <property type="match status" value="1"/>
</dbReference>
<keyword evidence="3 9" id="KW-0597">Phosphoprotein</keyword>
<dbReference type="NCBIfam" id="TIGR00229">
    <property type="entry name" value="sensory_box"/>
    <property type="match status" value="1"/>
</dbReference>
<dbReference type="PRINTS" id="PR00344">
    <property type="entry name" value="BCTRLSENSOR"/>
</dbReference>
<proteinExistence type="predicted"/>
<dbReference type="Pfam" id="PF02518">
    <property type="entry name" value="HATPase_c"/>
    <property type="match status" value="1"/>
</dbReference>
<dbReference type="Pfam" id="PF00512">
    <property type="entry name" value="HisKA"/>
    <property type="match status" value="1"/>
</dbReference>
<keyword evidence="10" id="KW-0175">Coiled coil</keyword>
<accession>A0A8J6TR84</accession>
<gene>
    <name evidence="14" type="ORF">H8D96_16490</name>
</gene>
<dbReference type="EC" id="2.7.13.3" evidence="2"/>
<dbReference type="Pfam" id="PF08448">
    <property type="entry name" value="PAS_4"/>
    <property type="match status" value="1"/>
</dbReference>
<name>A0A8J6TR84_9BACT</name>
<dbReference type="InterPro" id="IPR011006">
    <property type="entry name" value="CheY-like_superfamily"/>
</dbReference>
<evidence type="ECO:0000259" key="11">
    <source>
        <dbReference type="PROSITE" id="PS50109"/>
    </source>
</evidence>
<protein>
    <recommendedName>
        <fullName evidence="2">histidine kinase</fullName>
        <ecNumber evidence="2">2.7.13.3</ecNumber>
    </recommendedName>
</protein>
<evidence type="ECO:0000256" key="8">
    <source>
        <dbReference type="ARBA" id="ARBA00023012"/>
    </source>
</evidence>
<dbReference type="PROSITE" id="PS50109">
    <property type="entry name" value="HIS_KIN"/>
    <property type="match status" value="1"/>
</dbReference>
<dbReference type="PROSITE" id="PS50110">
    <property type="entry name" value="RESPONSE_REGULATORY"/>
    <property type="match status" value="1"/>
</dbReference>
<reference evidence="14 15" key="1">
    <citation type="submission" date="2020-08" db="EMBL/GenBank/DDBJ databases">
        <title>Bridging the membrane lipid divide: bacteria of the FCB group superphylum have the potential to synthesize archaeal ether lipids.</title>
        <authorList>
            <person name="Villanueva L."/>
            <person name="Von Meijenfeldt F.A.B."/>
            <person name="Westbye A.B."/>
            <person name="Yadav S."/>
            <person name="Hopmans E.C."/>
            <person name="Dutilh B.E."/>
            <person name="Sinninghe Damste J.S."/>
        </authorList>
    </citation>
    <scope>NUCLEOTIDE SEQUENCE [LARGE SCALE GENOMIC DNA]</scope>
    <source>
        <strain evidence="14">NIOZ-UU17</strain>
    </source>
</reference>
<feature type="domain" description="Response regulatory" evidence="12">
    <location>
        <begin position="479"/>
        <end position="594"/>
    </location>
</feature>
<dbReference type="SUPFAM" id="SSF52172">
    <property type="entry name" value="CheY-like"/>
    <property type="match status" value="1"/>
</dbReference>
<dbReference type="SUPFAM" id="SSF47384">
    <property type="entry name" value="Homodimeric domain of signal transducing histidine kinase"/>
    <property type="match status" value="1"/>
</dbReference>
<dbReference type="CDD" id="cd00082">
    <property type="entry name" value="HisKA"/>
    <property type="match status" value="1"/>
</dbReference>
<dbReference type="InterPro" id="IPR005467">
    <property type="entry name" value="His_kinase_dom"/>
</dbReference>
<dbReference type="SMART" id="SM00387">
    <property type="entry name" value="HATPase_c"/>
    <property type="match status" value="1"/>
</dbReference>
<organism evidence="14 15">
    <name type="scientific">Candidatus Desulfatibia vada</name>
    <dbReference type="NCBI Taxonomy" id="2841696"/>
    <lineage>
        <taxon>Bacteria</taxon>
        <taxon>Pseudomonadati</taxon>
        <taxon>Thermodesulfobacteriota</taxon>
        <taxon>Desulfobacteria</taxon>
        <taxon>Desulfobacterales</taxon>
        <taxon>Desulfobacterales incertae sedis</taxon>
        <taxon>Candidatus Desulfatibia</taxon>
    </lineage>
</organism>
<dbReference type="Proteomes" id="UP000605201">
    <property type="component" value="Unassembled WGS sequence"/>
</dbReference>
<evidence type="ECO:0000259" key="13">
    <source>
        <dbReference type="PROSITE" id="PS50112"/>
    </source>
</evidence>
<evidence type="ECO:0000256" key="3">
    <source>
        <dbReference type="ARBA" id="ARBA00022553"/>
    </source>
</evidence>
<dbReference type="InterPro" id="IPR004358">
    <property type="entry name" value="Sig_transdc_His_kin-like_C"/>
</dbReference>
<evidence type="ECO:0000256" key="5">
    <source>
        <dbReference type="ARBA" id="ARBA00022741"/>
    </source>
</evidence>
<evidence type="ECO:0000256" key="2">
    <source>
        <dbReference type="ARBA" id="ARBA00012438"/>
    </source>
</evidence>
<comment type="caution">
    <text evidence="14">The sequence shown here is derived from an EMBL/GenBank/DDBJ whole genome shotgun (WGS) entry which is preliminary data.</text>
</comment>
<evidence type="ECO:0000256" key="9">
    <source>
        <dbReference type="PROSITE-ProRule" id="PRU00169"/>
    </source>
</evidence>
<dbReference type="InterPro" id="IPR036097">
    <property type="entry name" value="HisK_dim/P_sf"/>
</dbReference>
<dbReference type="GO" id="GO:0005524">
    <property type="term" value="F:ATP binding"/>
    <property type="evidence" value="ECO:0007669"/>
    <property type="project" value="UniProtKB-KW"/>
</dbReference>
<evidence type="ECO:0000259" key="12">
    <source>
        <dbReference type="PROSITE" id="PS50110"/>
    </source>
</evidence>
<keyword evidence="5" id="KW-0547">Nucleotide-binding</keyword>
<dbReference type="InterPro" id="IPR013656">
    <property type="entry name" value="PAS_4"/>
</dbReference>
<evidence type="ECO:0000256" key="1">
    <source>
        <dbReference type="ARBA" id="ARBA00000085"/>
    </source>
</evidence>
<dbReference type="SMART" id="SM00448">
    <property type="entry name" value="REC"/>
    <property type="match status" value="1"/>
</dbReference>
<feature type="domain" description="Histidine kinase" evidence="11">
    <location>
        <begin position="230"/>
        <end position="458"/>
    </location>
</feature>
<dbReference type="SUPFAM" id="SSF55785">
    <property type="entry name" value="PYP-like sensor domain (PAS domain)"/>
    <property type="match status" value="1"/>
</dbReference>
<comment type="catalytic activity">
    <reaction evidence="1">
        <text>ATP + protein L-histidine = ADP + protein N-phospho-L-histidine.</text>
        <dbReference type="EC" id="2.7.13.3"/>
    </reaction>
</comment>
<dbReference type="AlphaFoldDB" id="A0A8J6TR84"/>
<dbReference type="CDD" id="cd00156">
    <property type="entry name" value="REC"/>
    <property type="match status" value="1"/>
</dbReference>
<dbReference type="PANTHER" id="PTHR43065">
    <property type="entry name" value="SENSOR HISTIDINE KINASE"/>
    <property type="match status" value="1"/>
</dbReference>
<evidence type="ECO:0000256" key="7">
    <source>
        <dbReference type="ARBA" id="ARBA00022840"/>
    </source>
</evidence>
<dbReference type="SMART" id="SM00388">
    <property type="entry name" value="HisKA"/>
    <property type="match status" value="1"/>
</dbReference>
<keyword evidence="8" id="KW-0902">Two-component regulatory system</keyword>
<feature type="coiled-coil region" evidence="10">
    <location>
        <begin position="194"/>
        <end position="221"/>
    </location>
</feature>
<dbReference type="InterPro" id="IPR003661">
    <property type="entry name" value="HisK_dim/P_dom"/>
</dbReference>
<dbReference type="SUPFAM" id="SSF55874">
    <property type="entry name" value="ATPase domain of HSP90 chaperone/DNA topoisomerase II/histidine kinase"/>
    <property type="match status" value="1"/>
</dbReference>
<evidence type="ECO:0000313" key="14">
    <source>
        <dbReference type="EMBL" id="MBC8433508.1"/>
    </source>
</evidence>
<dbReference type="EMBL" id="JACNIG010000304">
    <property type="protein sequence ID" value="MBC8433508.1"/>
    <property type="molecule type" value="Genomic_DNA"/>
</dbReference>
<evidence type="ECO:0000313" key="15">
    <source>
        <dbReference type="Proteomes" id="UP000605201"/>
    </source>
</evidence>
<evidence type="ECO:0000256" key="10">
    <source>
        <dbReference type="SAM" id="Coils"/>
    </source>
</evidence>
<dbReference type="Gene3D" id="3.40.50.2300">
    <property type="match status" value="1"/>
</dbReference>
<keyword evidence="7" id="KW-0067">ATP-binding</keyword>
<dbReference type="InterPro" id="IPR003594">
    <property type="entry name" value="HATPase_dom"/>
</dbReference>
<dbReference type="PROSITE" id="PS50112">
    <property type="entry name" value="PAS"/>
    <property type="match status" value="1"/>
</dbReference>